<keyword evidence="1" id="KW-0677">Repeat</keyword>
<dbReference type="RefSeq" id="XP_062710806.1">
    <property type="nucleotide sequence ID" value="XM_062854822.1"/>
</dbReference>
<protein>
    <recommendedName>
        <fullName evidence="5">Testicular haploid expressed gene protein-like</fullName>
    </recommendedName>
</protein>
<sequence>MGCFGGSKSKKVQPSSQTKKCQKTKPKPWSESDWKKHGHYLSQLSVPKKNYAEERLYQTPQPRKVPLSVLKPRMETLSRPKAVIPSKHDCPVAPGKCHCHVADPIRRVPARAKSYVATQRINSLSQPKLDYQEMMRCFPMQRVMCLNKRVLTPRSAYRIKKLAMPKYQHLCTPESNPYGVKPEALLAMASPRTVALAQPKSLSWAN</sequence>
<dbReference type="PANTHER" id="PTHR15901:SF16">
    <property type="entry name" value="TESTICULAR HAPLOID EXPRESSED GENE PROTEIN"/>
    <property type="match status" value="1"/>
</dbReference>
<reference evidence="4" key="1">
    <citation type="journal article" date="2015" name="Proc. Natl. Acad. Sci. U.S.A.">
        <title>Genome sequence of the Asian Tiger mosquito, Aedes albopictus, reveals insights into its biology, genetics, and evolution.</title>
        <authorList>
            <person name="Chen X.G."/>
            <person name="Jiang X."/>
            <person name="Gu J."/>
            <person name="Xu M."/>
            <person name="Wu Y."/>
            <person name="Deng Y."/>
            <person name="Zhang C."/>
            <person name="Bonizzoni M."/>
            <person name="Dermauw W."/>
            <person name="Vontas J."/>
            <person name="Armbruster P."/>
            <person name="Huang X."/>
            <person name="Yang Y."/>
            <person name="Zhang H."/>
            <person name="He W."/>
            <person name="Peng H."/>
            <person name="Liu Y."/>
            <person name="Wu K."/>
            <person name="Chen J."/>
            <person name="Lirakis M."/>
            <person name="Topalis P."/>
            <person name="Van Leeuwen T."/>
            <person name="Hall A.B."/>
            <person name="Jiang X."/>
            <person name="Thorpe C."/>
            <person name="Mueller R.L."/>
            <person name="Sun C."/>
            <person name="Waterhouse R.M."/>
            <person name="Yan G."/>
            <person name="Tu Z.J."/>
            <person name="Fang X."/>
            <person name="James A.A."/>
        </authorList>
    </citation>
    <scope>NUCLEOTIDE SEQUENCE [LARGE SCALE GENOMIC DNA]</scope>
    <source>
        <strain evidence="4">Foshan</strain>
    </source>
</reference>
<organism evidence="3 4">
    <name type="scientific">Aedes albopictus</name>
    <name type="common">Asian tiger mosquito</name>
    <name type="synonym">Stegomyia albopicta</name>
    <dbReference type="NCBI Taxonomy" id="7160"/>
    <lineage>
        <taxon>Eukaryota</taxon>
        <taxon>Metazoa</taxon>
        <taxon>Ecdysozoa</taxon>
        <taxon>Arthropoda</taxon>
        <taxon>Hexapoda</taxon>
        <taxon>Insecta</taxon>
        <taxon>Pterygota</taxon>
        <taxon>Neoptera</taxon>
        <taxon>Endopterygota</taxon>
        <taxon>Diptera</taxon>
        <taxon>Nematocera</taxon>
        <taxon>Culicoidea</taxon>
        <taxon>Culicidae</taxon>
        <taxon>Culicinae</taxon>
        <taxon>Aedini</taxon>
        <taxon>Aedes</taxon>
        <taxon>Stegomyia</taxon>
    </lineage>
</organism>
<dbReference type="PANTHER" id="PTHR15901">
    <property type="entry name" value="TESTICULAR HAPLOID EXPRESSED GENE PROTEIN"/>
    <property type="match status" value="1"/>
</dbReference>
<evidence type="ECO:0008006" key="5">
    <source>
        <dbReference type="Google" id="ProtNLM"/>
    </source>
</evidence>
<dbReference type="SMART" id="SM00705">
    <property type="entry name" value="THEG"/>
    <property type="match status" value="5"/>
</dbReference>
<name>A0ABM1ZKU5_AEDAL</name>
<dbReference type="EnsemblMetazoa" id="AALFPA23_019464.R28626">
    <property type="protein sequence ID" value="AALFPA23_019464.P28626"/>
    <property type="gene ID" value="AALFPA23_019464"/>
</dbReference>
<evidence type="ECO:0000256" key="2">
    <source>
        <dbReference type="SAM" id="MobiDB-lite"/>
    </source>
</evidence>
<feature type="region of interest" description="Disordered" evidence="2">
    <location>
        <begin position="1"/>
        <end position="34"/>
    </location>
</feature>
<evidence type="ECO:0000256" key="1">
    <source>
        <dbReference type="ARBA" id="ARBA00022737"/>
    </source>
</evidence>
<dbReference type="GeneID" id="109421207"/>
<proteinExistence type="predicted"/>
<dbReference type="InterPro" id="IPR042401">
    <property type="entry name" value="SPMAP2-like"/>
</dbReference>
<dbReference type="InterPro" id="IPR006623">
    <property type="entry name" value="THEG"/>
</dbReference>
<reference evidence="3" key="2">
    <citation type="submission" date="2025-05" db="UniProtKB">
        <authorList>
            <consortium name="EnsemblMetazoa"/>
        </authorList>
    </citation>
    <scope>IDENTIFICATION</scope>
    <source>
        <strain evidence="3">Foshan</strain>
    </source>
</reference>
<dbReference type="Proteomes" id="UP000069940">
    <property type="component" value="Unassembled WGS sequence"/>
</dbReference>
<dbReference type="Pfam" id="PF14912">
    <property type="entry name" value="THEG"/>
    <property type="match status" value="2"/>
</dbReference>
<keyword evidence="4" id="KW-1185">Reference proteome</keyword>
<accession>A0ABM1ZKU5</accession>
<evidence type="ECO:0000313" key="3">
    <source>
        <dbReference type="EnsemblMetazoa" id="AALFPA23_019464.P28626"/>
    </source>
</evidence>
<evidence type="ECO:0000313" key="4">
    <source>
        <dbReference type="Proteomes" id="UP000069940"/>
    </source>
</evidence>